<sequence>MFIADLHIHSKYSRATSRDMDLEHLAQSARQKGINLLGTGDFTHPLWLAELKQKLQPAEPGLFLYAGLRFILTAEICNIFESRGSIKRIHNLVFLPALESADRLARKLGSYGSVTVDGRPMLQLSADDLAGIVRDIDPDGFLVPAHIWTPHFSLFGSNSGFDRLADCFPKRHGEIFAVETGLSSDPEMNWRLSALDGLALVSNSDAHSPAKIGREVNVFSQPLDYHQLRQVLAEKDDRRFLYTVEYFPEEGKYHYDGHRLCKTALAPEASRRLNNLCPVCGRKVTVGVLHRVLDLADRPEGGRPERAIPFRRMIPLDQIIAFALGKTVDSPAVRDSYQKIIRSLGTEFEILLTIPEADIRAQAEPRLADAVISVRAGRVKVEPGYDGEFGRIEIFPEAAAPQQSTLF</sequence>
<dbReference type="EMBL" id="MWAK01000100">
    <property type="protein sequence ID" value="OPZ92433.1"/>
    <property type="molecule type" value="Genomic_DNA"/>
</dbReference>
<dbReference type="SUPFAM" id="SSF89550">
    <property type="entry name" value="PHP domain-like"/>
    <property type="match status" value="1"/>
</dbReference>
<dbReference type="CDD" id="cd19067">
    <property type="entry name" value="PfuEndoQ-like"/>
    <property type="match status" value="1"/>
</dbReference>
<gene>
    <name evidence="1" type="ORF">BWY73_00813</name>
</gene>
<name>A0A1V5MGS8_UNCT6</name>
<organism evidence="1 2">
    <name type="scientific">candidate division TA06 bacterium ADurb.Bin417</name>
    <dbReference type="NCBI Taxonomy" id="1852828"/>
    <lineage>
        <taxon>Bacteria</taxon>
        <taxon>Bacteria division TA06</taxon>
    </lineage>
</organism>
<evidence type="ECO:0000313" key="1">
    <source>
        <dbReference type="EMBL" id="OPZ92433.1"/>
    </source>
</evidence>
<dbReference type="InterPro" id="IPR016195">
    <property type="entry name" value="Pol/histidinol_Pase-like"/>
</dbReference>
<accession>A0A1V5MGS8</accession>
<dbReference type="Gene3D" id="3.20.20.140">
    <property type="entry name" value="Metal-dependent hydrolases"/>
    <property type="match status" value="1"/>
</dbReference>
<proteinExistence type="predicted"/>
<dbReference type="PANTHER" id="PTHR40084:SF1">
    <property type="entry name" value="PHOSPHOTRANSFERASE"/>
    <property type="match status" value="1"/>
</dbReference>
<comment type="caution">
    <text evidence="1">The sequence shown here is derived from an EMBL/GenBank/DDBJ whole genome shotgun (WGS) entry which is preliminary data.</text>
</comment>
<evidence type="ECO:0000313" key="2">
    <source>
        <dbReference type="Proteomes" id="UP000485484"/>
    </source>
</evidence>
<evidence type="ECO:0008006" key="3">
    <source>
        <dbReference type="Google" id="ProtNLM"/>
    </source>
</evidence>
<dbReference type="PANTHER" id="PTHR40084">
    <property type="entry name" value="PHOSPHOHYDROLASE, PHP FAMILY"/>
    <property type="match status" value="1"/>
</dbReference>
<dbReference type="AlphaFoldDB" id="A0A1V5MGS8"/>
<protein>
    <recommendedName>
        <fullName evidence="3">DNA helicase UvrD</fullName>
    </recommendedName>
</protein>
<reference evidence="1 2" key="1">
    <citation type="submission" date="2017-02" db="EMBL/GenBank/DDBJ databases">
        <title>Delving into the versatile metabolic prowess of the omnipresent phylum Bacteroidetes.</title>
        <authorList>
            <person name="Nobu M.K."/>
            <person name="Mei R."/>
            <person name="Narihiro T."/>
            <person name="Kuroda K."/>
            <person name="Liu W.-T."/>
        </authorList>
    </citation>
    <scope>NUCLEOTIDE SEQUENCE [LARGE SCALE GENOMIC DNA]</scope>
    <source>
        <strain evidence="1">ADurb.Bin417</strain>
    </source>
</reference>
<dbReference type="Proteomes" id="UP000485484">
    <property type="component" value="Unassembled WGS sequence"/>
</dbReference>